<dbReference type="InterPro" id="IPR013604">
    <property type="entry name" value="7TM_chemorcpt"/>
</dbReference>
<feature type="signal peptide" evidence="8">
    <location>
        <begin position="1"/>
        <end position="23"/>
    </location>
</feature>
<proteinExistence type="predicted"/>
<evidence type="ECO:0000256" key="2">
    <source>
        <dbReference type="ARBA" id="ARBA00022475"/>
    </source>
</evidence>
<evidence type="ECO:0008006" key="11">
    <source>
        <dbReference type="Google" id="ProtNLM"/>
    </source>
</evidence>
<feature type="transmembrane region" description="Helical" evidence="7">
    <location>
        <begin position="334"/>
        <end position="352"/>
    </location>
</feature>
<organism evidence="9 10">
    <name type="scientific">Amphibalanus amphitrite</name>
    <name type="common">Striped barnacle</name>
    <name type="synonym">Balanus amphitrite</name>
    <dbReference type="NCBI Taxonomy" id="1232801"/>
    <lineage>
        <taxon>Eukaryota</taxon>
        <taxon>Metazoa</taxon>
        <taxon>Ecdysozoa</taxon>
        <taxon>Arthropoda</taxon>
        <taxon>Crustacea</taxon>
        <taxon>Multicrustacea</taxon>
        <taxon>Cirripedia</taxon>
        <taxon>Thoracica</taxon>
        <taxon>Thoracicalcarea</taxon>
        <taxon>Balanomorpha</taxon>
        <taxon>Balanoidea</taxon>
        <taxon>Balanidae</taxon>
        <taxon>Amphibalaninae</taxon>
        <taxon>Amphibalanus</taxon>
    </lineage>
</organism>
<dbReference type="GO" id="GO:0005886">
    <property type="term" value="C:plasma membrane"/>
    <property type="evidence" value="ECO:0007669"/>
    <property type="project" value="UniProtKB-SubCell"/>
</dbReference>
<evidence type="ECO:0000313" key="10">
    <source>
        <dbReference type="Proteomes" id="UP000440578"/>
    </source>
</evidence>
<feature type="chain" id="PRO_5025564975" description="Gustatory receptor" evidence="8">
    <location>
        <begin position="24"/>
        <end position="354"/>
    </location>
</feature>
<evidence type="ECO:0000256" key="6">
    <source>
        <dbReference type="ARBA" id="ARBA00023170"/>
    </source>
</evidence>
<accession>A0A6A4VND2</accession>
<dbReference type="Pfam" id="PF08395">
    <property type="entry name" value="7tm_7"/>
    <property type="match status" value="1"/>
</dbReference>
<dbReference type="PANTHER" id="PTHR21421:SF29">
    <property type="entry name" value="GUSTATORY RECEPTOR 5A FOR TREHALOSE-RELATED"/>
    <property type="match status" value="1"/>
</dbReference>
<dbReference type="AlphaFoldDB" id="A0A6A4VND2"/>
<evidence type="ECO:0000313" key="9">
    <source>
        <dbReference type="EMBL" id="KAF0291758.1"/>
    </source>
</evidence>
<keyword evidence="4 7" id="KW-1133">Transmembrane helix</keyword>
<evidence type="ECO:0000256" key="1">
    <source>
        <dbReference type="ARBA" id="ARBA00004651"/>
    </source>
</evidence>
<keyword evidence="6" id="KW-0675">Receptor</keyword>
<dbReference type="PANTHER" id="PTHR21421">
    <property type="entry name" value="GUSTATORY RECEPTOR"/>
    <property type="match status" value="1"/>
</dbReference>
<keyword evidence="3 7" id="KW-0812">Transmembrane</keyword>
<sequence length="354" mass="37840">MWPPSRLLSRLLLVGSLLTLSGLHEPQERASAVWRAARLLPLTVLLLLGVTGNLAHALSRDSVPALMYSLAVLSGVLHSLLMLLWLLRHRRRLHGLLRRAAALEEVTGGHRRPGALTALRCRVGGVVGLTVTVAVVSTASFFDSGSLHHPRYLLPLVVPAALQTPTGYWVITSLQVVTALVQVTMQVVADLLVICLTEMVALMLTGLRGQLAADVASVCSVPVLSLYASVITSLLLGGYVTLVALHSREGSARGLLVSGACLGLYVLRVLAVSCAGSRLLAERQQLLAALAAVTWRPGEPPSTEGQFLLQMLLEQARQPLGIHGGGLFVAQKSTVLSLFAFVLTYFVIMVQMKV</sequence>
<evidence type="ECO:0000256" key="4">
    <source>
        <dbReference type="ARBA" id="ARBA00022989"/>
    </source>
</evidence>
<name>A0A6A4VND2_AMPAM</name>
<evidence type="ECO:0000256" key="7">
    <source>
        <dbReference type="SAM" id="Phobius"/>
    </source>
</evidence>
<dbReference type="GO" id="GO:0050909">
    <property type="term" value="P:sensory perception of taste"/>
    <property type="evidence" value="ECO:0007669"/>
    <property type="project" value="InterPro"/>
</dbReference>
<feature type="transmembrane region" description="Helical" evidence="7">
    <location>
        <begin position="252"/>
        <end position="271"/>
    </location>
</feature>
<evidence type="ECO:0000256" key="3">
    <source>
        <dbReference type="ARBA" id="ARBA00022692"/>
    </source>
</evidence>
<dbReference type="GO" id="GO:0051606">
    <property type="term" value="P:detection of stimulus"/>
    <property type="evidence" value="ECO:0007669"/>
    <property type="project" value="UniProtKB-ARBA"/>
</dbReference>
<dbReference type="Proteomes" id="UP000440578">
    <property type="component" value="Unassembled WGS sequence"/>
</dbReference>
<comment type="subcellular location">
    <subcellularLocation>
        <location evidence="1">Cell membrane</location>
        <topology evidence="1">Multi-pass membrane protein</topology>
    </subcellularLocation>
</comment>
<feature type="transmembrane region" description="Helical" evidence="7">
    <location>
        <begin position="224"/>
        <end position="245"/>
    </location>
</feature>
<comment type="caution">
    <text evidence="9">The sequence shown here is derived from an EMBL/GenBank/DDBJ whole genome shotgun (WGS) entry which is preliminary data.</text>
</comment>
<feature type="transmembrane region" description="Helical" evidence="7">
    <location>
        <begin position="36"/>
        <end position="59"/>
    </location>
</feature>
<evidence type="ECO:0000256" key="5">
    <source>
        <dbReference type="ARBA" id="ARBA00023136"/>
    </source>
</evidence>
<keyword evidence="2" id="KW-1003">Cell membrane</keyword>
<feature type="transmembrane region" description="Helical" evidence="7">
    <location>
        <begin position="121"/>
        <end position="140"/>
    </location>
</feature>
<keyword evidence="5 7" id="KW-0472">Membrane</keyword>
<gene>
    <name evidence="9" type="ORF">FJT64_010146</name>
</gene>
<evidence type="ECO:0000256" key="8">
    <source>
        <dbReference type="SAM" id="SignalP"/>
    </source>
</evidence>
<protein>
    <recommendedName>
        <fullName evidence="11">Gustatory receptor</fullName>
    </recommendedName>
</protein>
<dbReference type="EMBL" id="VIIS01001856">
    <property type="protein sequence ID" value="KAF0291758.1"/>
    <property type="molecule type" value="Genomic_DNA"/>
</dbReference>
<reference evidence="9 10" key="1">
    <citation type="submission" date="2019-07" db="EMBL/GenBank/DDBJ databases">
        <title>Draft genome assembly of a fouling barnacle, Amphibalanus amphitrite (Darwin, 1854): The first reference genome for Thecostraca.</title>
        <authorList>
            <person name="Kim W."/>
        </authorList>
    </citation>
    <scope>NUCLEOTIDE SEQUENCE [LARGE SCALE GENOMIC DNA]</scope>
    <source>
        <strain evidence="9">SNU_AA5</strain>
        <tissue evidence="9">Soma without cirri and trophi</tissue>
    </source>
</reference>
<keyword evidence="10" id="KW-1185">Reference proteome</keyword>
<feature type="transmembrane region" description="Helical" evidence="7">
    <location>
        <begin position="152"/>
        <end position="171"/>
    </location>
</feature>
<keyword evidence="8" id="KW-0732">Signal</keyword>
<feature type="transmembrane region" description="Helical" evidence="7">
    <location>
        <begin position="183"/>
        <end position="204"/>
    </location>
</feature>
<feature type="transmembrane region" description="Helical" evidence="7">
    <location>
        <begin position="65"/>
        <end position="87"/>
    </location>
</feature>
<dbReference type="GO" id="GO:0038023">
    <property type="term" value="F:signaling receptor activity"/>
    <property type="evidence" value="ECO:0007669"/>
    <property type="project" value="UniProtKB-ARBA"/>
</dbReference>